<gene>
    <name evidence="5" type="ORF">PRVXT_002121</name>
</gene>
<name>A0AAU7VJU0_9FIRM</name>
<dbReference type="PANTHER" id="PTHR40447:SF1">
    <property type="entry name" value="ANAEROBIC SULFITE REDUCTASE SUBUNIT A"/>
    <property type="match status" value="1"/>
</dbReference>
<feature type="domain" description="4Fe-4S ferredoxin-type" evidence="4">
    <location>
        <begin position="237"/>
        <end position="268"/>
    </location>
</feature>
<dbReference type="GO" id="GO:0051536">
    <property type="term" value="F:iron-sulfur cluster binding"/>
    <property type="evidence" value="ECO:0007669"/>
    <property type="project" value="UniProtKB-KW"/>
</dbReference>
<keyword evidence="3" id="KW-0411">Iron-sulfur</keyword>
<evidence type="ECO:0000313" key="5">
    <source>
        <dbReference type="EMBL" id="XBX74097.1"/>
    </source>
</evidence>
<evidence type="ECO:0000256" key="2">
    <source>
        <dbReference type="ARBA" id="ARBA00023004"/>
    </source>
</evidence>
<sequence length="355" mass="40489">MNTVVKCHSVPKLLEVLKELTDDYQIYCPVKQDDTETFLPLEQIEQDELLTVGEILSKNEPPLYSIKSFLFPNSEVYLKFRRNHDKVDFTVHSQQPEPTIVIGGKPCDVESFDMIDKVFLQEPVDTFYKQKREQTIFITSICTSKGPNCMCEEFGVDKSEPKLSDILLIESEKTEEKSDGIYLKGVSEKGTKLIERLAELDGLQKVDNSPNLIEDKEEIEKLCPEAIKDKMEKLYDSDIWEDLAMRCLGCGICTYYCPTCHCYDINDYSRKGEGVRYRSWDSCMFSDFTNMAGGHNPRPTKADRIKNRFFHKLNYFVKQQGPLACVGCGRCAKNCPVGISLNTVLQKIGGQNNGK</sequence>
<reference evidence="5" key="1">
    <citation type="journal article" date="2013" name="Extremophiles">
        <title>Proteinivorax tanatarense gen. nov., sp. nov., an anaerobic, haloalkaliphilic, proteolytic bacterium isolated from a decaying algal bloom, and proposal of Proteinivoraceae fam. nov.</title>
        <authorList>
            <person name="Kevbrin V."/>
            <person name="Boltyanskaya Y."/>
            <person name="Zhilina T."/>
            <person name="Kolganova T."/>
            <person name="Lavrentjeva E."/>
            <person name="Kuznetsov B."/>
        </authorList>
    </citation>
    <scope>NUCLEOTIDE SEQUENCE</scope>
    <source>
        <strain evidence="5">Z-910T</strain>
    </source>
</reference>
<keyword evidence="1" id="KW-0479">Metal-binding</keyword>
<accession>A0AAU7VJU0</accession>
<dbReference type="PROSITE" id="PS00198">
    <property type="entry name" value="4FE4S_FER_1"/>
    <property type="match status" value="2"/>
</dbReference>
<feature type="domain" description="4Fe-4S ferredoxin-type" evidence="4">
    <location>
        <begin position="315"/>
        <end position="344"/>
    </location>
</feature>
<organism evidence="5">
    <name type="scientific">Proteinivorax tanatarense</name>
    <dbReference type="NCBI Taxonomy" id="1260629"/>
    <lineage>
        <taxon>Bacteria</taxon>
        <taxon>Bacillati</taxon>
        <taxon>Bacillota</taxon>
        <taxon>Clostridia</taxon>
        <taxon>Eubacteriales</taxon>
        <taxon>Proteinivoracaceae</taxon>
        <taxon>Proteinivorax</taxon>
    </lineage>
</organism>
<keyword evidence="2" id="KW-0408">Iron</keyword>
<dbReference type="AlphaFoldDB" id="A0AAU7VJU0"/>
<dbReference type="GO" id="GO:0046872">
    <property type="term" value="F:metal ion binding"/>
    <property type="evidence" value="ECO:0007669"/>
    <property type="project" value="UniProtKB-KW"/>
</dbReference>
<dbReference type="InterPro" id="IPR017900">
    <property type="entry name" value="4Fe4S_Fe_S_CS"/>
</dbReference>
<dbReference type="RefSeq" id="WP_350342855.1">
    <property type="nucleotide sequence ID" value="NZ_CP158367.1"/>
</dbReference>
<dbReference type="Gene3D" id="1.10.1060.10">
    <property type="entry name" value="Alpha-helical ferredoxin"/>
    <property type="match status" value="1"/>
</dbReference>
<evidence type="ECO:0000259" key="4">
    <source>
        <dbReference type="PROSITE" id="PS51379"/>
    </source>
</evidence>
<proteinExistence type="predicted"/>
<protein>
    <submittedName>
        <fullName evidence="5">4Fe-4S dicluster domain-containing protein</fullName>
    </submittedName>
</protein>
<dbReference type="EMBL" id="CP158367">
    <property type="protein sequence ID" value="XBX74097.1"/>
    <property type="molecule type" value="Genomic_DNA"/>
</dbReference>
<dbReference type="Pfam" id="PF17179">
    <property type="entry name" value="Fer4_22"/>
    <property type="match status" value="1"/>
</dbReference>
<dbReference type="InterPro" id="IPR009051">
    <property type="entry name" value="Helical_ferredxn"/>
</dbReference>
<dbReference type="PROSITE" id="PS51379">
    <property type="entry name" value="4FE4S_FER_2"/>
    <property type="match status" value="2"/>
</dbReference>
<dbReference type="PANTHER" id="PTHR40447">
    <property type="entry name" value="ANAEROBIC SULFITE REDUCTASE SUBUNIT A"/>
    <property type="match status" value="1"/>
</dbReference>
<evidence type="ECO:0000256" key="3">
    <source>
        <dbReference type="ARBA" id="ARBA00023014"/>
    </source>
</evidence>
<dbReference type="InterPro" id="IPR017896">
    <property type="entry name" value="4Fe4S_Fe-S-bd"/>
</dbReference>
<reference evidence="5" key="2">
    <citation type="submission" date="2024-06" db="EMBL/GenBank/DDBJ databases">
        <authorList>
            <person name="Petrova K.O."/>
            <person name="Toshchakov S.V."/>
            <person name="Boltjanskaja Y.V."/>
            <person name="Kevbrin V."/>
        </authorList>
    </citation>
    <scope>NUCLEOTIDE SEQUENCE</scope>
    <source>
        <strain evidence="5">Z-910T</strain>
    </source>
</reference>
<dbReference type="SUPFAM" id="SSF46548">
    <property type="entry name" value="alpha-helical ferredoxin"/>
    <property type="match status" value="1"/>
</dbReference>
<evidence type="ECO:0000256" key="1">
    <source>
        <dbReference type="ARBA" id="ARBA00022723"/>
    </source>
</evidence>